<dbReference type="NCBIfam" id="TIGR02532">
    <property type="entry name" value="IV_pilin_GFxxxE"/>
    <property type="match status" value="1"/>
</dbReference>
<evidence type="ECO:0000313" key="1">
    <source>
        <dbReference type="EMBL" id="VYT75138.1"/>
    </source>
</evidence>
<organism evidence="1">
    <name type="scientific">Eubacterium limosum</name>
    <dbReference type="NCBI Taxonomy" id="1736"/>
    <lineage>
        <taxon>Bacteria</taxon>
        <taxon>Bacillati</taxon>
        <taxon>Bacillota</taxon>
        <taxon>Clostridia</taxon>
        <taxon>Eubacteriales</taxon>
        <taxon>Eubacteriaceae</taxon>
        <taxon>Eubacterium</taxon>
    </lineage>
</organism>
<dbReference type="PROSITE" id="PS00409">
    <property type="entry name" value="PROKAR_NTER_METHYL"/>
    <property type="match status" value="1"/>
</dbReference>
<reference evidence="1" key="1">
    <citation type="submission" date="2019-11" db="EMBL/GenBank/DDBJ databases">
        <authorList>
            <person name="Feng L."/>
        </authorList>
    </citation>
    <scope>NUCLEOTIDE SEQUENCE</scope>
    <source>
        <strain evidence="1">ElimosumLFYP34</strain>
    </source>
</reference>
<sequence length="329" mass="36377">MKKQWKLDNKGMTLLEVIVAFAIFAIAATILITGFNGALKVMGNSESIKNASQENTGKLNAVGASALEEFEGLKNSEITTIPENGKTTILTFFKKYAVPGTFYIATSTEKADMDMKLFQPDNSVDALTTPTLSEIPKKEAKPVEAPTVPAEQNANVGYGGSVLDSKTGKYYDKLKKDTYIGVITLTQPFTDADAGGANQVRQLYFTKDTTSIEVKMPEIQKNLKLDLDFLYVKGNIIQENNSKLILTNIKTVKDTNKNKILIYFANDVTVGTTTGIEKGYYLIDLGTAGKDLFSMKKEDFDVCNIKNMSYLDQNQIVYDYVTNLFKDNN</sequence>
<dbReference type="InterPro" id="IPR012902">
    <property type="entry name" value="N_methyl_site"/>
</dbReference>
<dbReference type="Pfam" id="PF07963">
    <property type="entry name" value="N_methyl"/>
    <property type="match status" value="1"/>
</dbReference>
<accession>A0A6N2ZAU8</accession>
<protein>
    <submittedName>
        <fullName evidence="1">Uncharacterized protein</fullName>
    </submittedName>
</protein>
<gene>
    <name evidence="1" type="ORF">ELLFYP34_01833</name>
</gene>
<proteinExistence type="predicted"/>
<dbReference type="AlphaFoldDB" id="A0A6N2ZAU8"/>
<dbReference type="EMBL" id="CACRTR010000003">
    <property type="protein sequence ID" value="VYT75138.1"/>
    <property type="molecule type" value="Genomic_DNA"/>
</dbReference>
<name>A0A6N2ZAU8_EUBLI</name>